<gene>
    <name evidence="1" type="ORF">METZ01_LOCUS162882</name>
</gene>
<evidence type="ECO:0000313" key="1">
    <source>
        <dbReference type="EMBL" id="SVB10028.1"/>
    </source>
</evidence>
<name>A0A382B8F2_9ZZZZ</name>
<protein>
    <recommendedName>
        <fullName evidence="2">Tetracyclin repressor-like C-terminal domain-containing protein</fullName>
    </recommendedName>
</protein>
<dbReference type="AlphaFoldDB" id="A0A382B8F2"/>
<evidence type="ECO:0008006" key="2">
    <source>
        <dbReference type="Google" id="ProtNLM"/>
    </source>
</evidence>
<accession>A0A382B8F2</accession>
<dbReference type="EMBL" id="UINC01028655">
    <property type="protein sequence ID" value="SVB10028.1"/>
    <property type="molecule type" value="Genomic_DNA"/>
</dbReference>
<proteinExistence type="predicted"/>
<sequence length="140" mass="16187">MSVFKSINERVVSEFSSFFLKEVEKSKTFEEIIQIAFSCWFNWISDKEHDHLFIKNNKKYLLDLKWLGSRSKEYKIFNGKILKVAVDLSKKTEFPNNDISFMITSLIAVATSLGDEMLSRQDITPDDATAFATKLFLKGL</sequence>
<reference evidence="1" key="1">
    <citation type="submission" date="2018-05" db="EMBL/GenBank/DDBJ databases">
        <authorList>
            <person name="Lanie J.A."/>
            <person name="Ng W.-L."/>
            <person name="Kazmierczak K.M."/>
            <person name="Andrzejewski T.M."/>
            <person name="Davidsen T.M."/>
            <person name="Wayne K.J."/>
            <person name="Tettelin H."/>
            <person name="Glass J.I."/>
            <person name="Rusch D."/>
            <person name="Podicherti R."/>
            <person name="Tsui H.-C.T."/>
            <person name="Winkler M.E."/>
        </authorList>
    </citation>
    <scope>NUCLEOTIDE SEQUENCE</scope>
</reference>
<organism evidence="1">
    <name type="scientific">marine metagenome</name>
    <dbReference type="NCBI Taxonomy" id="408172"/>
    <lineage>
        <taxon>unclassified sequences</taxon>
        <taxon>metagenomes</taxon>
        <taxon>ecological metagenomes</taxon>
    </lineage>
</organism>